<accession>A0A6P0UJP2</accession>
<dbReference type="Gene3D" id="3.30.450.20">
    <property type="entry name" value="PAS domain"/>
    <property type="match status" value="2"/>
</dbReference>
<keyword evidence="3" id="KW-0597">Phosphoprotein</keyword>
<keyword evidence="6" id="KW-0175">Coiled coil</keyword>
<keyword evidence="4" id="KW-0808">Transferase</keyword>
<evidence type="ECO:0000313" key="11">
    <source>
        <dbReference type="Proteomes" id="UP000468581"/>
    </source>
</evidence>
<dbReference type="PANTHER" id="PTHR43304">
    <property type="entry name" value="PHYTOCHROME-LIKE PROTEIN CPH1"/>
    <property type="match status" value="1"/>
</dbReference>
<dbReference type="InterPro" id="IPR003661">
    <property type="entry name" value="HisK_dim/P_dom"/>
</dbReference>
<dbReference type="Pfam" id="PF13426">
    <property type="entry name" value="PAS_9"/>
    <property type="match status" value="1"/>
</dbReference>
<feature type="domain" description="Histidine kinase" evidence="7">
    <location>
        <begin position="323"/>
        <end position="532"/>
    </location>
</feature>
<dbReference type="CDD" id="cd00082">
    <property type="entry name" value="HisKA"/>
    <property type="match status" value="1"/>
</dbReference>
<dbReference type="SUPFAM" id="SSF55785">
    <property type="entry name" value="PYP-like sensor domain (PAS domain)"/>
    <property type="match status" value="2"/>
</dbReference>
<reference evidence="10 11" key="1">
    <citation type="submission" date="2020-01" db="EMBL/GenBank/DDBJ databases">
        <title>Leptobacterium flavescens.</title>
        <authorList>
            <person name="Wang G."/>
        </authorList>
    </citation>
    <scope>NUCLEOTIDE SEQUENCE [LARGE SCALE GENOMIC DNA]</scope>
    <source>
        <strain evidence="10 11">KCTC 22160</strain>
    </source>
</reference>
<dbReference type="SUPFAM" id="SSF55874">
    <property type="entry name" value="ATPase domain of HSP90 chaperone/DNA topoisomerase II/histidine kinase"/>
    <property type="match status" value="1"/>
</dbReference>
<sequence>MSEDKIKILERALEREKAARKQAEKILENKSVELYELANQLKATNSQLEEILSEKTSELKGVFENIVDAYVMMDLWGNVLKMNEAAKDLLGYDIDKEEFNLLNLVHKKDLEYTAKAFQQLYKKGSFTDYQARVITKEKEVKLVHVNSSIIYNKYGKAIAAQGIVRDITRETQDREIFERQKRQLDIIVENSPLGIVLTSNGTIIKSNKTFQRFLGYSGNELKGKKVKELTFHLDSEETRNNMNSVDAGKVEGFAIKKRYLRKDNSVFDAKTTVSVLKNSRGTVEYQVAMIEDITQQIANEKQKEQLLLNLERSNEELKNYAHIVSHDLKSPLRSIEALISWLKEDYGEAFDNKGLEYVQMLEDKIENMDHLIDGILKYSSINAEDMHKENVDVHEILEDIIDTIYIPEHVEVKIVGEMPQLRADRTRMYQLFQNIISNGVNYIESKKGLVEVACENEKNHWLFSIRDNGVGIPKEYHNKVFKIFQSFGSYNKSSGIGLSIVKKIIDVYQGRIWLESEENKGTTFFIKLKKEMV</sequence>
<evidence type="ECO:0000259" key="9">
    <source>
        <dbReference type="PROSITE" id="PS50113"/>
    </source>
</evidence>
<evidence type="ECO:0000256" key="2">
    <source>
        <dbReference type="ARBA" id="ARBA00012438"/>
    </source>
</evidence>
<dbReference type="PROSITE" id="PS50109">
    <property type="entry name" value="HIS_KIN"/>
    <property type="match status" value="1"/>
</dbReference>
<dbReference type="InterPro" id="IPR003594">
    <property type="entry name" value="HATPase_dom"/>
</dbReference>
<evidence type="ECO:0000256" key="4">
    <source>
        <dbReference type="ARBA" id="ARBA00022679"/>
    </source>
</evidence>
<dbReference type="SUPFAM" id="SSF47384">
    <property type="entry name" value="Homodimeric domain of signal transducing histidine kinase"/>
    <property type="match status" value="1"/>
</dbReference>
<dbReference type="AlphaFoldDB" id="A0A6P0UJP2"/>
<dbReference type="InterPro" id="IPR052162">
    <property type="entry name" value="Sensor_kinase/Photoreceptor"/>
</dbReference>
<dbReference type="EMBL" id="JAABOO010000001">
    <property type="protein sequence ID" value="NER12772.1"/>
    <property type="molecule type" value="Genomic_DNA"/>
</dbReference>
<evidence type="ECO:0000259" key="7">
    <source>
        <dbReference type="PROSITE" id="PS50109"/>
    </source>
</evidence>
<gene>
    <name evidence="10" type="ORF">GWK08_04930</name>
</gene>
<dbReference type="InterPro" id="IPR001610">
    <property type="entry name" value="PAC"/>
</dbReference>
<dbReference type="InterPro" id="IPR035965">
    <property type="entry name" value="PAS-like_dom_sf"/>
</dbReference>
<dbReference type="InterPro" id="IPR013655">
    <property type="entry name" value="PAS_fold_3"/>
</dbReference>
<feature type="coiled-coil region" evidence="6">
    <location>
        <begin position="6"/>
        <end position="58"/>
    </location>
</feature>
<feature type="domain" description="PAS" evidence="8">
    <location>
        <begin position="195"/>
        <end position="249"/>
    </location>
</feature>
<evidence type="ECO:0000256" key="1">
    <source>
        <dbReference type="ARBA" id="ARBA00000085"/>
    </source>
</evidence>
<feature type="domain" description="PAS" evidence="8">
    <location>
        <begin position="55"/>
        <end position="124"/>
    </location>
</feature>
<dbReference type="SMART" id="SM00086">
    <property type="entry name" value="PAC"/>
    <property type="match status" value="2"/>
</dbReference>
<dbReference type="Pfam" id="PF00512">
    <property type="entry name" value="HisKA"/>
    <property type="match status" value="1"/>
</dbReference>
<dbReference type="InterPro" id="IPR005467">
    <property type="entry name" value="His_kinase_dom"/>
</dbReference>
<dbReference type="InterPro" id="IPR000700">
    <property type="entry name" value="PAS-assoc_C"/>
</dbReference>
<comment type="catalytic activity">
    <reaction evidence="1">
        <text>ATP + protein L-histidine = ADP + protein N-phospho-L-histidine.</text>
        <dbReference type="EC" id="2.7.13.3"/>
    </reaction>
</comment>
<dbReference type="NCBIfam" id="TIGR00229">
    <property type="entry name" value="sensory_box"/>
    <property type="match status" value="2"/>
</dbReference>
<dbReference type="PANTHER" id="PTHR43304:SF1">
    <property type="entry name" value="PAC DOMAIN-CONTAINING PROTEIN"/>
    <property type="match status" value="1"/>
</dbReference>
<dbReference type="InterPro" id="IPR004358">
    <property type="entry name" value="Sig_transdc_His_kin-like_C"/>
</dbReference>
<dbReference type="InterPro" id="IPR036097">
    <property type="entry name" value="HisK_dim/P_sf"/>
</dbReference>
<dbReference type="Gene3D" id="3.30.565.10">
    <property type="entry name" value="Histidine kinase-like ATPase, C-terminal domain"/>
    <property type="match status" value="1"/>
</dbReference>
<protein>
    <recommendedName>
        <fullName evidence="2">histidine kinase</fullName>
        <ecNumber evidence="2">2.7.13.3</ecNumber>
    </recommendedName>
</protein>
<comment type="caution">
    <text evidence="10">The sequence shown here is derived from an EMBL/GenBank/DDBJ whole genome shotgun (WGS) entry which is preliminary data.</text>
</comment>
<dbReference type="InterPro" id="IPR000014">
    <property type="entry name" value="PAS"/>
</dbReference>
<dbReference type="RefSeq" id="WP_163605782.1">
    <property type="nucleotide sequence ID" value="NZ_JAABOO010000001.1"/>
</dbReference>
<dbReference type="GO" id="GO:0000155">
    <property type="term" value="F:phosphorelay sensor kinase activity"/>
    <property type="evidence" value="ECO:0007669"/>
    <property type="project" value="InterPro"/>
</dbReference>
<dbReference type="PROSITE" id="PS50113">
    <property type="entry name" value="PAC"/>
    <property type="match status" value="2"/>
</dbReference>
<dbReference type="SMART" id="SM00388">
    <property type="entry name" value="HisKA"/>
    <property type="match status" value="1"/>
</dbReference>
<dbReference type="Pfam" id="PF02518">
    <property type="entry name" value="HATPase_c"/>
    <property type="match status" value="1"/>
</dbReference>
<dbReference type="PRINTS" id="PR00344">
    <property type="entry name" value="BCTRLSENSOR"/>
</dbReference>
<dbReference type="InterPro" id="IPR036890">
    <property type="entry name" value="HATPase_C_sf"/>
</dbReference>
<dbReference type="SMART" id="SM00387">
    <property type="entry name" value="HATPase_c"/>
    <property type="match status" value="1"/>
</dbReference>
<dbReference type="SMART" id="SM00091">
    <property type="entry name" value="PAS"/>
    <property type="match status" value="2"/>
</dbReference>
<name>A0A6P0UJP2_9FLAO</name>
<proteinExistence type="predicted"/>
<evidence type="ECO:0000313" key="10">
    <source>
        <dbReference type="EMBL" id="NER12772.1"/>
    </source>
</evidence>
<evidence type="ECO:0000256" key="5">
    <source>
        <dbReference type="ARBA" id="ARBA00022777"/>
    </source>
</evidence>
<dbReference type="EC" id="2.7.13.3" evidence="2"/>
<feature type="domain" description="PAC" evidence="9">
    <location>
        <begin position="127"/>
        <end position="179"/>
    </location>
</feature>
<keyword evidence="11" id="KW-1185">Reference proteome</keyword>
<dbReference type="CDD" id="cd00130">
    <property type="entry name" value="PAS"/>
    <property type="match status" value="2"/>
</dbReference>
<organism evidence="10 11">
    <name type="scientific">Leptobacterium flavescens</name>
    <dbReference type="NCBI Taxonomy" id="472055"/>
    <lineage>
        <taxon>Bacteria</taxon>
        <taxon>Pseudomonadati</taxon>
        <taxon>Bacteroidota</taxon>
        <taxon>Flavobacteriia</taxon>
        <taxon>Flavobacteriales</taxon>
        <taxon>Flavobacteriaceae</taxon>
        <taxon>Leptobacterium</taxon>
    </lineage>
</organism>
<dbReference type="Proteomes" id="UP000468581">
    <property type="component" value="Unassembled WGS sequence"/>
</dbReference>
<keyword evidence="5" id="KW-0418">Kinase</keyword>
<evidence type="ECO:0000256" key="6">
    <source>
        <dbReference type="SAM" id="Coils"/>
    </source>
</evidence>
<evidence type="ECO:0000256" key="3">
    <source>
        <dbReference type="ARBA" id="ARBA00022553"/>
    </source>
</evidence>
<evidence type="ECO:0000259" key="8">
    <source>
        <dbReference type="PROSITE" id="PS50112"/>
    </source>
</evidence>
<dbReference type="Gene3D" id="1.10.287.130">
    <property type="match status" value="1"/>
</dbReference>
<dbReference type="Pfam" id="PF08447">
    <property type="entry name" value="PAS_3"/>
    <property type="match status" value="1"/>
</dbReference>
<dbReference type="PROSITE" id="PS50112">
    <property type="entry name" value="PAS"/>
    <property type="match status" value="2"/>
</dbReference>
<feature type="domain" description="PAC" evidence="9">
    <location>
        <begin position="253"/>
        <end position="305"/>
    </location>
</feature>